<dbReference type="EMBL" id="KV878607">
    <property type="protein sequence ID" value="OJJ52009.1"/>
    <property type="molecule type" value="Genomic_DNA"/>
</dbReference>
<dbReference type="GeneID" id="63764603"/>
<dbReference type="STRING" id="1036612.A0A1L9SXW4"/>
<protein>
    <submittedName>
        <fullName evidence="2">Uncharacterized protein</fullName>
    </submittedName>
</protein>
<organism evidence="2 3">
    <name type="scientific">Aspergillus sydowii CBS 593.65</name>
    <dbReference type="NCBI Taxonomy" id="1036612"/>
    <lineage>
        <taxon>Eukaryota</taxon>
        <taxon>Fungi</taxon>
        <taxon>Dikarya</taxon>
        <taxon>Ascomycota</taxon>
        <taxon>Pezizomycotina</taxon>
        <taxon>Eurotiomycetes</taxon>
        <taxon>Eurotiomycetidae</taxon>
        <taxon>Eurotiales</taxon>
        <taxon>Aspergillaceae</taxon>
        <taxon>Aspergillus</taxon>
        <taxon>Aspergillus subgen. Nidulantes</taxon>
    </lineage>
</organism>
<name>A0A1L9SXW4_9EURO</name>
<keyword evidence="3" id="KW-1185">Reference proteome</keyword>
<dbReference type="Proteomes" id="UP000184356">
    <property type="component" value="Unassembled WGS sequence"/>
</dbReference>
<feature type="region of interest" description="Disordered" evidence="1">
    <location>
        <begin position="80"/>
        <end position="130"/>
    </location>
</feature>
<evidence type="ECO:0000256" key="1">
    <source>
        <dbReference type="SAM" id="MobiDB-lite"/>
    </source>
</evidence>
<proteinExistence type="predicted"/>
<reference evidence="3" key="1">
    <citation type="journal article" date="2017" name="Genome Biol.">
        <title>Comparative genomics reveals high biological diversity and specific adaptations in the industrially and medically important fungal genus Aspergillus.</title>
        <authorList>
            <person name="de Vries R.P."/>
            <person name="Riley R."/>
            <person name="Wiebenga A."/>
            <person name="Aguilar-Osorio G."/>
            <person name="Amillis S."/>
            <person name="Uchima C.A."/>
            <person name="Anderluh G."/>
            <person name="Asadollahi M."/>
            <person name="Askin M."/>
            <person name="Barry K."/>
            <person name="Battaglia E."/>
            <person name="Bayram O."/>
            <person name="Benocci T."/>
            <person name="Braus-Stromeyer S.A."/>
            <person name="Caldana C."/>
            <person name="Canovas D."/>
            <person name="Cerqueira G.C."/>
            <person name="Chen F."/>
            <person name="Chen W."/>
            <person name="Choi C."/>
            <person name="Clum A."/>
            <person name="Dos Santos R.A."/>
            <person name="Damasio A.R."/>
            <person name="Diallinas G."/>
            <person name="Emri T."/>
            <person name="Fekete E."/>
            <person name="Flipphi M."/>
            <person name="Freyberg S."/>
            <person name="Gallo A."/>
            <person name="Gournas C."/>
            <person name="Habgood R."/>
            <person name="Hainaut M."/>
            <person name="Harispe M.L."/>
            <person name="Henrissat B."/>
            <person name="Hilden K.S."/>
            <person name="Hope R."/>
            <person name="Hossain A."/>
            <person name="Karabika E."/>
            <person name="Karaffa L."/>
            <person name="Karanyi Z."/>
            <person name="Krasevec N."/>
            <person name="Kuo A."/>
            <person name="Kusch H."/>
            <person name="LaButti K."/>
            <person name="Lagendijk E.L."/>
            <person name="Lapidus A."/>
            <person name="Levasseur A."/>
            <person name="Lindquist E."/>
            <person name="Lipzen A."/>
            <person name="Logrieco A.F."/>
            <person name="MacCabe A."/>
            <person name="Maekelae M.R."/>
            <person name="Malavazi I."/>
            <person name="Melin P."/>
            <person name="Meyer V."/>
            <person name="Mielnichuk N."/>
            <person name="Miskei M."/>
            <person name="Molnar A.P."/>
            <person name="Mule G."/>
            <person name="Ngan C.Y."/>
            <person name="Orejas M."/>
            <person name="Orosz E."/>
            <person name="Ouedraogo J.P."/>
            <person name="Overkamp K.M."/>
            <person name="Park H.-S."/>
            <person name="Perrone G."/>
            <person name="Piumi F."/>
            <person name="Punt P.J."/>
            <person name="Ram A.F."/>
            <person name="Ramon A."/>
            <person name="Rauscher S."/>
            <person name="Record E."/>
            <person name="Riano-Pachon D.M."/>
            <person name="Robert V."/>
            <person name="Roehrig J."/>
            <person name="Ruller R."/>
            <person name="Salamov A."/>
            <person name="Salih N.S."/>
            <person name="Samson R.A."/>
            <person name="Sandor E."/>
            <person name="Sanguinetti M."/>
            <person name="Schuetze T."/>
            <person name="Sepcic K."/>
            <person name="Shelest E."/>
            <person name="Sherlock G."/>
            <person name="Sophianopoulou V."/>
            <person name="Squina F.M."/>
            <person name="Sun H."/>
            <person name="Susca A."/>
            <person name="Todd R.B."/>
            <person name="Tsang A."/>
            <person name="Unkles S.E."/>
            <person name="van de Wiele N."/>
            <person name="van Rossen-Uffink D."/>
            <person name="Oliveira J.V."/>
            <person name="Vesth T.C."/>
            <person name="Visser J."/>
            <person name="Yu J.-H."/>
            <person name="Zhou M."/>
            <person name="Andersen M.R."/>
            <person name="Archer D.B."/>
            <person name="Baker S.E."/>
            <person name="Benoit I."/>
            <person name="Brakhage A.A."/>
            <person name="Braus G.H."/>
            <person name="Fischer R."/>
            <person name="Frisvad J.C."/>
            <person name="Goldman G.H."/>
            <person name="Houbraken J."/>
            <person name="Oakley B."/>
            <person name="Pocsi I."/>
            <person name="Scazzocchio C."/>
            <person name="Seiboth B."/>
            <person name="vanKuyk P.A."/>
            <person name="Wortman J."/>
            <person name="Dyer P.S."/>
            <person name="Grigoriev I.V."/>
        </authorList>
    </citation>
    <scope>NUCLEOTIDE SEQUENCE [LARGE SCALE GENOMIC DNA]</scope>
    <source>
        <strain evidence="3">CBS 593.65</strain>
    </source>
</reference>
<accession>A0A1L9SXW4</accession>
<feature type="compositionally biased region" description="Polar residues" evidence="1">
    <location>
        <begin position="83"/>
        <end position="93"/>
    </location>
</feature>
<gene>
    <name evidence="2" type="ORF">ASPSYDRAFT_52641</name>
</gene>
<sequence>MPLEIYSTIETALYVWLWGEIKSVEFPKMVNLGYVDIADAIRPCNETLVMLREAIPSHGPPGHESSWYWRCFRKDLPEDDNQVDANTVAPNEPTSTSAGSGDSSTKTGDQGPRSTPDPETNDDSEGVPGNRGFFLIPSQASVLAALLVAVGACSLM</sequence>
<evidence type="ECO:0000313" key="2">
    <source>
        <dbReference type="EMBL" id="OJJ52009.1"/>
    </source>
</evidence>
<dbReference type="VEuPathDB" id="FungiDB:ASPSYDRAFT_52641"/>
<dbReference type="AlphaFoldDB" id="A0A1L9SXW4"/>
<evidence type="ECO:0000313" key="3">
    <source>
        <dbReference type="Proteomes" id="UP000184356"/>
    </source>
</evidence>
<dbReference type="RefSeq" id="XP_040695815.1">
    <property type="nucleotide sequence ID" value="XM_040848530.1"/>
</dbReference>
<feature type="compositionally biased region" description="Low complexity" evidence="1">
    <location>
        <begin position="94"/>
        <end position="111"/>
    </location>
</feature>